<sequence>MTMLLHAFVYRLLLHDEKLGRDNFLNCEGKLHMTKTPLPNPPTITSTESEIHAFEAAVCDDKDITRIILGSVYPELRSSWMGYIVYDVLKDYMDRLDRFGSKKLNNNVIKTIMKILPNKANDFNMEHWDMVLSHLKLVLISSNYKYLPKVRALLLRNHDIKSKRLDHSSTLLIISFRAFHIESKFKLPPKLVPVSQIENTPYPLELGLT</sequence>
<organism evidence="1">
    <name type="scientific">Tanacetum cinerariifolium</name>
    <name type="common">Dalmatian daisy</name>
    <name type="synonym">Chrysanthemum cinerariifolium</name>
    <dbReference type="NCBI Taxonomy" id="118510"/>
    <lineage>
        <taxon>Eukaryota</taxon>
        <taxon>Viridiplantae</taxon>
        <taxon>Streptophyta</taxon>
        <taxon>Embryophyta</taxon>
        <taxon>Tracheophyta</taxon>
        <taxon>Spermatophyta</taxon>
        <taxon>Magnoliopsida</taxon>
        <taxon>eudicotyledons</taxon>
        <taxon>Gunneridae</taxon>
        <taxon>Pentapetalae</taxon>
        <taxon>asterids</taxon>
        <taxon>campanulids</taxon>
        <taxon>Asterales</taxon>
        <taxon>Asteraceae</taxon>
        <taxon>Asteroideae</taxon>
        <taxon>Anthemideae</taxon>
        <taxon>Anthemidinae</taxon>
        <taxon>Tanacetum</taxon>
    </lineage>
</organism>
<reference evidence="1" key="1">
    <citation type="journal article" date="2019" name="Sci. Rep.">
        <title>Draft genome of Tanacetum cinerariifolium, the natural source of mosquito coil.</title>
        <authorList>
            <person name="Yamashiro T."/>
            <person name="Shiraishi A."/>
            <person name="Satake H."/>
            <person name="Nakayama K."/>
        </authorList>
    </citation>
    <scope>NUCLEOTIDE SEQUENCE</scope>
</reference>
<dbReference type="EMBL" id="BKCJ010190982">
    <property type="protein sequence ID" value="GEY58369.1"/>
    <property type="molecule type" value="Genomic_DNA"/>
</dbReference>
<name>A0A699HWK2_TANCI</name>
<proteinExistence type="predicted"/>
<comment type="caution">
    <text evidence="1">The sequence shown here is derived from an EMBL/GenBank/DDBJ whole genome shotgun (WGS) entry which is preliminary data.</text>
</comment>
<dbReference type="AlphaFoldDB" id="A0A699HWK2"/>
<evidence type="ECO:0000313" key="1">
    <source>
        <dbReference type="EMBL" id="GEY58369.1"/>
    </source>
</evidence>
<protein>
    <submittedName>
        <fullName evidence="1">Uncharacterized protein</fullName>
    </submittedName>
</protein>
<gene>
    <name evidence="1" type="ORF">Tci_430343</name>
</gene>
<accession>A0A699HWK2</accession>
<feature type="non-terminal residue" evidence="1">
    <location>
        <position position="1"/>
    </location>
</feature>